<reference evidence="4" key="1">
    <citation type="journal article" date="2020" name="Stud. Mycol.">
        <title>101 Dothideomycetes genomes: a test case for predicting lifestyles and emergence of pathogens.</title>
        <authorList>
            <person name="Haridas S."/>
            <person name="Albert R."/>
            <person name="Binder M."/>
            <person name="Bloem J."/>
            <person name="Labutti K."/>
            <person name="Salamov A."/>
            <person name="Andreopoulos B."/>
            <person name="Baker S."/>
            <person name="Barry K."/>
            <person name="Bills G."/>
            <person name="Bluhm B."/>
            <person name="Cannon C."/>
            <person name="Castanera R."/>
            <person name="Culley D."/>
            <person name="Daum C."/>
            <person name="Ezra D."/>
            <person name="Gonzalez J."/>
            <person name="Henrissat B."/>
            <person name="Kuo A."/>
            <person name="Liang C."/>
            <person name="Lipzen A."/>
            <person name="Lutzoni F."/>
            <person name="Magnuson J."/>
            <person name="Mondo S."/>
            <person name="Nolan M."/>
            <person name="Ohm R."/>
            <person name="Pangilinan J."/>
            <person name="Park H.-J."/>
            <person name="Ramirez L."/>
            <person name="Alfaro M."/>
            <person name="Sun H."/>
            <person name="Tritt A."/>
            <person name="Yoshinaga Y."/>
            <person name="Zwiers L.-H."/>
            <person name="Turgeon B."/>
            <person name="Goodwin S."/>
            <person name="Spatafora J."/>
            <person name="Crous P."/>
            <person name="Grigoriev I."/>
        </authorList>
    </citation>
    <scope>NUCLEOTIDE SEQUENCE</scope>
    <source>
        <strain evidence="4">CBS 101060</strain>
    </source>
</reference>
<organism evidence="4 5">
    <name type="scientific">Patellaria atrata CBS 101060</name>
    <dbReference type="NCBI Taxonomy" id="1346257"/>
    <lineage>
        <taxon>Eukaryota</taxon>
        <taxon>Fungi</taxon>
        <taxon>Dikarya</taxon>
        <taxon>Ascomycota</taxon>
        <taxon>Pezizomycotina</taxon>
        <taxon>Dothideomycetes</taxon>
        <taxon>Dothideomycetes incertae sedis</taxon>
        <taxon>Patellariales</taxon>
        <taxon>Patellariaceae</taxon>
        <taxon>Patellaria</taxon>
    </lineage>
</organism>
<keyword evidence="5" id="KW-1185">Reference proteome</keyword>
<dbReference type="AlphaFoldDB" id="A0A9P4SG83"/>
<accession>A0A9P4SG83</accession>
<gene>
    <name evidence="4" type="ORF">M501DRAFT_928219</name>
</gene>
<comment type="caution">
    <text evidence="4">The sequence shown here is derived from an EMBL/GenBank/DDBJ whole genome shotgun (WGS) entry which is preliminary data.</text>
</comment>
<feature type="compositionally biased region" description="Polar residues" evidence="1">
    <location>
        <begin position="422"/>
        <end position="440"/>
    </location>
</feature>
<evidence type="ECO:0000256" key="2">
    <source>
        <dbReference type="SAM" id="SignalP"/>
    </source>
</evidence>
<evidence type="ECO:0000313" key="4">
    <source>
        <dbReference type="EMBL" id="KAF2842356.1"/>
    </source>
</evidence>
<dbReference type="PANTHER" id="PTHR36183">
    <property type="entry name" value="BETA-GLUCURONIDASE"/>
    <property type="match status" value="1"/>
</dbReference>
<feature type="region of interest" description="Disordered" evidence="1">
    <location>
        <begin position="419"/>
        <end position="440"/>
    </location>
</feature>
<dbReference type="OrthoDB" id="2831684at2759"/>
<dbReference type="EMBL" id="MU006090">
    <property type="protein sequence ID" value="KAF2842356.1"/>
    <property type="molecule type" value="Genomic_DNA"/>
</dbReference>
<feature type="signal peptide" evidence="2">
    <location>
        <begin position="1"/>
        <end position="17"/>
    </location>
</feature>
<dbReference type="InterPro" id="IPR017853">
    <property type="entry name" value="GH"/>
</dbReference>
<dbReference type="InterPro" id="IPR031728">
    <property type="entry name" value="GlcAase_C"/>
</dbReference>
<evidence type="ECO:0000313" key="5">
    <source>
        <dbReference type="Proteomes" id="UP000799429"/>
    </source>
</evidence>
<name>A0A9P4SG83_9PEZI</name>
<feature type="chain" id="PRO_5040375652" evidence="2">
    <location>
        <begin position="18"/>
        <end position="477"/>
    </location>
</feature>
<feature type="domain" description="Beta-glucuronidase C-terminal" evidence="3">
    <location>
        <begin position="371"/>
        <end position="474"/>
    </location>
</feature>
<keyword evidence="2" id="KW-0732">Signal</keyword>
<evidence type="ECO:0000256" key="1">
    <source>
        <dbReference type="SAM" id="MobiDB-lite"/>
    </source>
</evidence>
<evidence type="ECO:0000259" key="3">
    <source>
        <dbReference type="Pfam" id="PF16862"/>
    </source>
</evidence>
<protein>
    <submittedName>
        <fullName evidence="4">Glycoside hydrolase family 79 protein</fullName>
    </submittedName>
</protein>
<dbReference type="Pfam" id="PF16862">
    <property type="entry name" value="Glyco_hydro_79C"/>
    <property type="match status" value="1"/>
</dbReference>
<dbReference type="InterPro" id="IPR052974">
    <property type="entry name" value="GH79_Enzymes"/>
</dbReference>
<proteinExistence type="predicted"/>
<dbReference type="Gene3D" id="2.60.40.1180">
    <property type="entry name" value="Golgi alpha-mannosidase II"/>
    <property type="match status" value="1"/>
</dbReference>
<dbReference type="SUPFAM" id="SSF51445">
    <property type="entry name" value="(Trans)glycosidases"/>
    <property type="match status" value="1"/>
</dbReference>
<dbReference type="InterPro" id="IPR013780">
    <property type="entry name" value="Glyco_hydro_b"/>
</dbReference>
<dbReference type="PANTHER" id="PTHR36183:SF3">
    <property type="entry name" value="BETA-GLUCURONIDASE C-TERMINAL DOMAIN-CONTAINING PROTEIN"/>
    <property type="match status" value="1"/>
</dbReference>
<sequence length="477" mass="49925">MRRDIIIIAFLASRSLAVTFNVPATAPASASALDPAPVGISYEFFTFPAYMNDVASTKQCMQNMRDLSGTWPPIRIGGTTQDRATYDAASSAAVTYSVANEKDAPMTLTFGPSFMSIAGTYAGSVVVGLNREKNNQANTIAAAREAKAKIPNLLAIELGNEPECRLTPLLDDPIPHWRNANARSDAQAQGNWQIAVGNGVGTTPLIQAANSLKNPPEWGAIQLLNVQNATAVSHIKTISHHNYPGGTVQSLMSHSNVIRNIGSFSADVQAAKNAGKPYVFGEMNSATGGGASGVSPKFGAALWVADVSLRAATAGISRSYFHHGTIGNCQYCWWGRYNVGAPYYGAVFATAVMAGGAKIAPLDTGSSNYGGYVVYDSAGAPIRVSVHNSDYFSGSGSRSSQQFILTGLSGETVSAKRLTAPSAESRQDQGQTPTFGGQSFENGSCLATGTAKVETAEVSAGRVTFTLAASEALLVNL</sequence>
<dbReference type="GO" id="GO:0016787">
    <property type="term" value="F:hydrolase activity"/>
    <property type="evidence" value="ECO:0007669"/>
    <property type="project" value="UniProtKB-KW"/>
</dbReference>
<keyword evidence="4" id="KW-0378">Hydrolase</keyword>
<dbReference type="Gene3D" id="3.20.20.80">
    <property type="entry name" value="Glycosidases"/>
    <property type="match status" value="1"/>
</dbReference>
<dbReference type="Proteomes" id="UP000799429">
    <property type="component" value="Unassembled WGS sequence"/>
</dbReference>